<dbReference type="SUPFAM" id="SSF54786">
    <property type="entry name" value="YcfA/nrd intein domain"/>
    <property type="match status" value="1"/>
</dbReference>
<accession>A0A2M7SD86</accession>
<protein>
    <recommendedName>
        <fullName evidence="10">Type II toxin-antitoxin system HicA family toxin</fullName>
    </recommendedName>
</protein>
<dbReference type="EMBL" id="PFMR01000110">
    <property type="protein sequence ID" value="PIZ17517.1"/>
    <property type="molecule type" value="Genomic_DNA"/>
</dbReference>
<organism evidence="8 9">
    <name type="scientific">Candidatus Desantisbacteria bacterium CG_4_10_14_0_8_um_filter_48_22</name>
    <dbReference type="NCBI Taxonomy" id="1974543"/>
    <lineage>
        <taxon>Bacteria</taxon>
        <taxon>Candidatus Desantisiibacteriota</taxon>
    </lineage>
</organism>
<name>A0A2M7SD86_9BACT</name>
<evidence type="ECO:0000256" key="3">
    <source>
        <dbReference type="ARBA" id="ARBA00022722"/>
    </source>
</evidence>
<evidence type="ECO:0008006" key="10">
    <source>
        <dbReference type="Google" id="ProtNLM"/>
    </source>
</evidence>
<evidence type="ECO:0000256" key="4">
    <source>
        <dbReference type="ARBA" id="ARBA00022759"/>
    </source>
</evidence>
<dbReference type="InterPro" id="IPR038570">
    <property type="entry name" value="HicA_sf"/>
</dbReference>
<reference evidence="9" key="1">
    <citation type="submission" date="2017-09" db="EMBL/GenBank/DDBJ databases">
        <title>Depth-based differentiation of microbial function through sediment-hosted aquifers and enrichment of novel symbionts in the deep terrestrial subsurface.</title>
        <authorList>
            <person name="Probst A.J."/>
            <person name="Ladd B."/>
            <person name="Jarett J.K."/>
            <person name="Geller-Mcgrath D.E."/>
            <person name="Sieber C.M.K."/>
            <person name="Emerson J.B."/>
            <person name="Anantharaman K."/>
            <person name="Thomas B.C."/>
            <person name="Malmstrom R."/>
            <person name="Stieglmeier M."/>
            <person name="Klingl A."/>
            <person name="Woyke T."/>
            <person name="Ryan C.M."/>
            <person name="Banfield J.F."/>
        </authorList>
    </citation>
    <scope>NUCLEOTIDE SEQUENCE [LARGE SCALE GENOMIC DNA]</scope>
</reference>
<gene>
    <name evidence="8" type="ORF">COY52_04290</name>
</gene>
<dbReference type="AlphaFoldDB" id="A0A2M7SD86"/>
<dbReference type="InterPro" id="IPR012933">
    <property type="entry name" value="HicA_mRNA_interferase"/>
</dbReference>
<comment type="caution">
    <text evidence="8">The sequence shown here is derived from an EMBL/GenBank/DDBJ whole genome shotgun (WGS) entry which is preliminary data.</text>
</comment>
<evidence type="ECO:0000256" key="1">
    <source>
        <dbReference type="ARBA" id="ARBA00006620"/>
    </source>
</evidence>
<keyword evidence="6" id="KW-0694">RNA-binding</keyword>
<evidence type="ECO:0000256" key="5">
    <source>
        <dbReference type="ARBA" id="ARBA00022801"/>
    </source>
</evidence>
<keyword evidence="2" id="KW-1277">Toxin-antitoxin system</keyword>
<keyword evidence="7" id="KW-0346">Stress response</keyword>
<dbReference type="GO" id="GO:0016787">
    <property type="term" value="F:hydrolase activity"/>
    <property type="evidence" value="ECO:0007669"/>
    <property type="project" value="UniProtKB-KW"/>
</dbReference>
<evidence type="ECO:0000313" key="9">
    <source>
        <dbReference type="Proteomes" id="UP000229307"/>
    </source>
</evidence>
<keyword evidence="5" id="KW-0378">Hydrolase</keyword>
<evidence type="ECO:0000313" key="8">
    <source>
        <dbReference type="EMBL" id="PIZ17517.1"/>
    </source>
</evidence>
<dbReference type="Gene3D" id="3.30.920.30">
    <property type="entry name" value="Hypothetical protein"/>
    <property type="match status" value="1"/>
</dbReference>
<keyword evidence="3" id="KW-0540">Nuclease</keyword>
<dbReference type="Pfam" id="PF07927">
    <property type="entry name" value="HicA_toxin"/>
    <property type="match status" value="1"/>
</dbReference>
<sequence>MKTISRRELITKLRGFGFDGPFSGGKHQFMIKSSLKLRIPNPHGSRDISYPLLKEILRQADISTEDWESDNA</sequence>
<dbReference type="Proteomes" id="UP000229307">
    <property type="component" value="Unassembled WGS sequence"/>
</dbReference>
<evidence type="ECO:0000256" key="7">
    <source>
        <dbReference type="ARBA" id="ARBA00023016"/>
    </source>
</evidence>
<keyword evidence="4" id="KW-0255">Endonuclease</keyword>
<dbReference type="GO" id="GO:0004519">
    <property type="term" value="F:endonuclease activity"/>
    <property type="evidence" value="ECO:0007669"/>
    <property type="project" value="UniProtKB-KW"/>
</dbReference>
<dbReference type="GO" id="GO:0003729">
    <property type="term" value="F:mRNA binding"/>
    <property type="evidence" value="ECO:0007669"/>
    <property type="project" value="InterPro"/>
</dbReference>
<proteinExistence type="inferred from homology"/>
<evidence type="ECO:0000256" key="6">
    <source>
        <dbReference type="ARBA" id="ARBA00022884"/>
    </source>
</evidence>
<evidence type="ECO:0000256" key="2">
    <source>
        <dbReference type="ARBA" id="ARBA00022649"/>
    </source>
</evidence>
<comment type="similarity">
    <text evidence="1">Belongs to the HicA mRNA interferase family.</text>
</comment>